<evidence type="ECO:0000259" key="16">
    <source>
        <dbReference type="PROSITE" id="PS50851"/>
    </source>
</evidence>
<comment type="function">
    <text evidence="13">Involved in the transmission of sensory signals from the chemoreceptors to the flagellar motors. CheA is autophosphorylated; it can transfer its phosphate group to either CheB or CheY.</text>
</comment>
<feature type="domain" description="HPt" evidence="17">
    <location>
        <begin position="1"/>
        <end position="108"/>
    </location>
</feature>
<dbReference type="EMBL" id="QPJT01000002">
    <property type="protein sequence ID" value="RCX20161.1"/>
    <property type="molecule type" value="Genomic_DNA"/>
</dbReference>
<dbReference type="InterPro" id="IPR051315">
    <property type="entry name" value="Bact_Chemotaxis_CheA"/>
</dbReference>
<keyword evidence="6" id="KW-0145">Chemotaxis</keyword>
<evidence type="ECO:0000313" key="18">
    <source>
        <dbReference type="EMBL" id="RCX20161.1"/>
    </source>
</evidence>
<protein>
    <recommendedName>
        <fullName evidence="4">Chemotaxis protein CheA</fullName>
        <ecNumber evidence="3">2.7.13.3</ecNumber>
    </recommendedName>
</protein>
<evidence type="ECO:0000256" key="7">
    <source>
        <dbReference type="ARBA" id="ARBA00022553"/>
    </source>
</evidence>
<dbReference type="PROSITE" id="PS50894">
    <property type="entry name" value="HPT"/>
    <property type="match status" value="1"/>
</dbReference>
<dbReference type="RefSeq" id="WP_114296275.1">
    <property type="nucleotide sequence ID" value="NZ_QPJT01000002.1"/>
</dbReference>
<dbReference type="InterPro" id="IPR036061">
    <property type="entry name" value="CheW-like_dom_sf"/>
</dbReference>
<evidence type="ECO:0000256" key="8">
    <source>
        <dbReference type="ARBA" id="ARBA00022679"/>
    </source>
</evidence>
<dbReference type="CDD" id="cd00731">
    <property type="entry name" value="CheA_reg"/>
    <property type="match status" value="1"/>
</dbReference>
<dbReference type="SUPFAM" id="SSF47226">
    <property type="entry name" value="Histidine-containing phosphotransfer domain, HPT domain"/>
    <property type="match status" value="1"/>
</dbReference>
<evidence type="ECO:0000256" key="2">
    <source>
        <dbReference type="ARBA" id="ARBA00004496"/>
    </source>
</evidence>
<dbReference type="InterPro" id="IPR002545">
    <property type="entry name" value="CheW-lke_dom"/>
</dbReference>
<dbReference type="Pfam" id="PF01627">
    <property type="entry name" value="Hpt"/>
    <property type="match status" value="1"/>
</dbReference>
<dbReference type="PANTHER" id="PTHR43395">
    <property type="entry name" value="SENSOR HISTIDINE KINASE CHEA"/>
    <property type="match status" value="1"/>
</dbReference>
<dbReference type="InterPro" id="IPR004358">
    <property type="entry name" value="Sig_transdc_His_kin-like_C"/>
</dbReference>
<comment type="catalytic activity">
    <reaction evidence="1">
        <text>ATP + protein L-histidine = ADP + protein N-phospho-L-histidine.</text>
        <dbReference type="EC" id="2.7.13.3"/>
    </reaction>
</comment>
<dbReference type="InterPro" id="IPR008207">
    <property type="entry name" value="Sig_transdc_His_kin_Hpt_dom"/>
</dbReference>
<evidence type="ECO:0000256" key="4">
    <source>
        <dbReference type="ARBA" id="ARBA00021495"/>
    </source>
</evidence>
<dbReference type="PROSITE" id="PS50109">
    <property type="entry name" value="HIS_KIN"/>
    <property type="match status" value="1"/>
</dbReference>
<gene>
    <name evidence="18" type="ORF">DFR58_102234</name>
</gene>
<comment type="subcellular location">
    <subcellularLocation>
        <location evidence="2">Cytoplasm</location>
    </subcellularLocation>
</comment>
<dbReference type="Proteomes" id="UP000253034">
    <property type="component" value="Unassembled WGS sequence"/>
</dbReference>
<evidence type="ECO:0000259" key="15">
    <source>
        <dbReference type="PROSITE" id="PS50109"/>
    </source>
</evidence>
<keyword evidence="9" id="KW-0547">Nucleotide-binding</keyword>
<dbReference type="InterPro" id="IPR010808">
    <property type="entry name" value="CheA_P2-bd"/>
</dbReference>
<dbReference type="InterPro" id="IPR036890">
    <property type="entry name" value="HATPase_C_sf"/>
</dbReference>
<dbReference type="SUPFAM" id="SSF50341">
    <property type="entry name" value="CheW-like"/>
    <property type="match status" value="1"/>
</dbReference>
<evidence type="ECO:0000256" key="14">
    <source>
        <dbReference type="PROSITE-ProRule" id="PRU00110"/>
    </source>
</evidence>
<dbReference type="CDD" id="cd16916">
    <property type="entry name" value="HATPase_CheA-like"/>
    <property type="match status" value="1"/>
</dbReference>
<organism evidence="18 19">
    <name type="scientific">Anaerobacterium chartisolvens</name>
    <dbReference type="NCBI Taxonomy" id="1297424"/>
    <lineage>
        <taxon>Bacteria</taxon>
        <taxon>Bacillati</taxon>
        <taxon>Bacillota</taxon>
        <taxon>Clostridia</taxon>
        <taxon>Eubacteriales</taxon>
        <taxon>Oscillospiraceae</taxon>
        <taxon>Anaerobacterium</taxon>
    </lineage>
</organism>
<evidence type="ECO:0000256" key="5">
    <source>
        <dbReference type="ARBA" id="ARBA00022490"/>
    </source>
</evidence>
<name>A0A369BFH3_9FIRM</name>
<dbReference type="Pfam" id="PF07194">
    <property type="entry name" value="P2"/>
    <property type="match status" value="1"/>
</dbReference>
<dbReference type="SUPFAM" id="SSF47384">
    <property type="entry name" value="Homodimeric domain of signal transducing histidine kinase"/>
    <property type="match status" value="1"/>
</dbReference>
<dbReference type="Pfam" id="PF02518">
    <property type="entry name" value="HATPase_c"/>
    <property type="match status" value="1"/>
</dbReference>
<evidence type="ECO:0000256" key="12">
    <source>
        <dbReference type="ARBA" id="ARBA00023012"/>
    </source>
</evidence>
<dbReference type="GO" id="GO:0006935">
    <property type="term" value="P:chemotaxis"/>
    <property type="evidence" value="ECO:0007669"/>
    <property type="project" value="UniProtKB-KW"/>
</dbReference>
<dbReference type="InterPro" id="IPR005467">
    <property type="entry name" value="His_kinase_dom"/>
</dbReference>
<dbReference type="Gene3D" id="1.10.287.560">
    <property type="entry name" value="Histidine kinase CheA-like, homodimeric domain"/>
    <property type="match status" value="1"/>
</dbReference>
<dbReference type="Gene3D" id="1.20.120.160">
    <property type="entry name" value="HPT domain"/>
    <property type="match status" value="1"/>
</dbReference>
<evidence type="ECO:0000256" key="11">
    <source>
        <dbReference type="ARBA" id="ARBA00022840"/>
    </source>
</evidence>
<dbReference type="PROSITE" id="PS50851">
    <property type="entry name" value="CHEW"/>
    <property type="match status" value="1"/>
</dbReference>
<dbReference type="SMART" id="SM01231">
    <property type="entry name" value="H-kinase_dim"/>
    <property type="match status" value="1"/>
</dbReference>
<dbReference type="EC" id="2.7.13.3" evidence="3"/>
<keyword evidence="8" id="KW-0808">Transferase</keyword>
<feature type="modified residue" description="Phosphohistidine" evidence="14">
    <location>
        <position position="49"/>
    </location>
</feature>
<accession>A0A369BFH3</accession>
<dbReference type="InterPro" id="IPR003594">
    <property type="entry name" value="HATPase_dom"/>
</dbReference>
<dbReference type="GO" id="GO:0000155">
    <property type="term" value="F:phosphorelay sensor kinase activity"/>
    <property type="evidence" value="ECO:0007669"/>
    <property type="project" value="InterPro"/>
</dbReference>
<dbReference type="InterPro" id="IPR036641">
    <property type="entry name" value="HPT_dom_sf"/>
</dbReference>
<feature type="domain" description="CheW-like" evidence="16">
    <location>
        <begin position="554"/>
        <end position="692"/>
    </location>
</feature>
<proteinExistence type="predicted"/>
<evidence type="ECO:0000256" key="10">
    <source>
        <dbReference type="ARBA" id="ARBA00022777"/>
    </source>
</evidence>
<dbReference type="SMART" id="SM00387">
    <property type="entry name" value="HATPase_c"/>
    <property type="match status" value="1"/>
</dbReference>
<evidence type="ECO:0000256" key="9">
    <source>
        <dbReference type="ARBA" id="ARBA00022741"/>
    </source>
</evidence>
<dbReference type="SMART" id="SM00260">
    <property type="entry name" value="CheW"/>
    <property type="match status" value="1"/>
</dbReference>
<reference evidence="18 19" key="1">
    <citation type="submission" date="2018-07" db="EMBL/GenBank/DDBJ databases">
        <title>Genomic Encyclopedia of Type Strains, Phase IV (KMG-IV): sequencing the most valuable type-strain genomes for metagenomic binning, comparative biology and taxonomic classification.</title>
        <authorList>
            <person name="Goeker M."/>
        </authorList>
    </citation>
    <scope>NUCLEOTIDE SEQUENCE [LARGE SCALE GENOMIC DNA]</scope>
    <source>
        <strain evidence="18 19">DSM 27016</strain>
    </source>
</reference>
<dbReference type="OrthoDB" id="9803176at2"/>
<dbReference type="InterPro" id="IPR036097">
    <property type="entry name" value="HisK_dim/P_sf"/>
</dbReference>
<evidence type="ECO:0000256" key="3">
    <source>
        <dbReference type="ARBA" id="ARBA00012438"/>
    </source>
</evidence>
<evidence type="ECO:0000256" key="1">
    <source>
        <dbReference type="ARBA" id="ARBA00000085"/>
    </source>
</evidence>
<dbReference type="Pfam" id="PF02895">
    <property type="entry name" value="H-kinase_dim"/>
    <property type="match status" value="1"/>
</dbReference>
<dbReference type="InterPro" id="IPR037006">
    <property type="entry name" value="CheA-like_homodim_sf"/>
</dbReference>
<evidence type="ECO:0000256" key="13">
    <source>
        <dbReference type="ARBA" id="ARBA00035100"/>
    </source>
</evidence>
<dbReference type="SUPFAM" id="SSF55874">
    <property type="entry name" value="ATPase domain of HSP90 chaperone/DNA topoisomerase II/histidine kinase"/>
    <property type="match status" value="1"/>
</dbReference>
<dbReference type="SMART" id="SM00073">
    <property type="entry name" value="HPT"/>
    <property type="match status" value="1"/>
</dbReference>
<dbReference type="Gene3D" id="3.30.565.10">
    <property type="entry name" value="Histidine kinase-like ATPase, C-terminal domain"/>
    <property type="match status" value="1"/>
</dbReference>
<dbReference type="InterPro" id="IPR035891">
    <property type="entry name" value="CheY-binding_CheA"/>
</dbReference>
<keyword evidence="7 14" id="KW-0597">Phosphoprotein</keyword>
<dbReference type="GO" id="GO:0005524">
    <property type="term" value="F:ATP binding"/>
    <property type="evidence" value="ECO:0007669"/>
    <property type="project" value="UniProtKB-KW"/>
</dbReference>
<dbReference type="PRINTS" id="PR00344">
    <property type="entry name" value="BCTRLSENSOR"/>
</dbReference>
<comment type="caution">
    <text evidence="18">The sequence shown here is derived from an EMBL/GenBank/DDBJ whole genome shotgun (WGS) entry which is preliminary data.</text>
</comment>
<dbReference type="CDD" id="cd00088">
    <property type="entry name" value="HPT"/>
    <property type="match status" value="1"/>
</dbReference>
<feature type="domain" description="Histidine kinase" evidence="15">
    <location>
        <begin position="350"/>
        <end position="552"/>
    </location>
</feature>
<evidence type="ECO:0000259" key="17">
    <source>
        <dbReference type="PROSITE" id="PS50894"/>
    </source>
</evidence>
<sequence>MKYSNEPMLDMFIFETTQLIEQLETAILSSEKSNCYTQAAINEIFRIMHTIKGCSAMMLLDDISSLAHAIEDLFYFLREEKPQNVDCCTLSDLVLEGVDFVKVEMEKIKNGDAADGKAYSLIDNIKAFLAVLKHSNTSGAPADTKEHNSEKWHKNCVSREAAPPSAAINFFKAVIFFEEGCEMENIRAFEVVHNLKGIADEVYHIPENITDNSKSSEIIQREGFKLYITTHYPYEQLYELLMRTVLLKKLELTEAESRDDIPALSQAAHEMCARVSEDGSPGKGGNGQREADYAEAQHVSIHNSIISVNVNKLDRLMDRIGEMVIAEAMVVQNPDLKGMQMDNFQKAAWQLNKIVGEIQDMVMSIRMVPLADTFNKMHRIVRDMCRKLDKEVELEITGEETEVDKNIIEHISDPLMHLIRNSIDHGIEPPEERKAAGKPHSGRIALEARNAGSDVLIIVKDDGRGLNRERILTKARENDLLLKPEDDMSDREIFSLIFLAGFSTKDGVSEYSGRGVGLDVVTKNIEKVGGSVQVDSVMGRGTSITMKIPLTLAIIDGMNIQVGSARYTIPIISIMQSFRPAENDIITDPDGNEMVMLRGCCYPVLRLHEHFNVRTEITEFTKGIFIMVESEHKVLCIFADELLGQQQVVIKALPAYIRSSGKTRGLAGCTLLGDGSISLIVDIAGLAGLSEPG</sequence>
<dbReference type="AlphaFoldDB" id="A0A369BFH3"/>
<keyword evidence="11" id="KW-0067">ATP-binding</keyword>
<dbReference type="InterPro" id="IPR004105">
    <property type="entry name" value="CheA-like_dim"/>
</dbReference>
<keyword evidence="5" id="KW-0963">Cytoplasm</keyword>
<keyword evidence="19" id="KW-1185">Reference proteome</keyword>
<dbReference type="FunFam" id="3.30.565.10:FF:000016">
    <property type="entry name" value="Chemotaxis protein CheA, putative"/>
    <property type="match status" value="1"/>
</dbReference>
<keyword evidence="10 18" id="KW-0418">Kinase</keyword>
<evidence type="ECO:0000313" key="19">
    <source>
        <dbReference type="Proteomes" id="UP000253034"/>
    </source>
</evidence>
<dbReference type="SUPFAM" id="SSF55052">
    <property type="entry name" value="CheY-binding domain of CheA"/>
    <property type="match status" value="1"/>
</dbReference>
<dbReference type="PANTHER" id="PTHR43395:SF10">
    <property type="entry name" value="CHEMOTAXIS PROTEIN CHEA"/>
    <property type="match status" value="1"/>
</dbReference>
<evidence type="ECO:0000256" key="6">
    <source>
        <dbReference type="ARBA" id="ARBA00022500"/>
    </source>
</evidence>
<dbReference type="Gene3D" id="2.30.30.40">
    <property type="entry name" value="SH3 Domains"/>
    <property type="match status" value="1"/>
</dbReference>
<keyword evidence="12" id="KW-0902">Two-component regulatory system</keyword>
<dbReference type="GO" id="GO:0005737">
    <property type="term" value="C:cytoplasm"/>
    <property type="evidence" value="ECO:0007669"/>
    <property type="project" value="UniProtKB-SubCell"/>
</dbReference>
<dbReference type="Pfam" id="PF01584">
    <property type="entry name" value="CheW"/>
    <property type="match status" value="1"/>
</dbReference>